<dbReference type="EMBL" id="VSSQ01127569">
    <property type="protein sequence ID" value="MPN56800.1"/>
    <property type="molecule type" value="Genomic_DNA"/>
</dbReference>
<evidence type="ECO:0000313" key="1">
    <source>
        <dbReference type="EMBL" id="MPN56800.1"/>
    </source>
</evidence>
<sequence length="136" mass="14005">MLDSPVAAALPAELPDEAAWLSVMDVTGTTSALPASIAAARSICPYLLKPDLHTSVALFMSRALMSAADFVGYAALSSAAAPVTIGVAIDVPLIEVYPAGLYVCLSAGYSLKRVVRHVLNISEPGAKTSTHLPLGL</sequence>
<proteinExistence type="predicted"/>
<dbReference type="AlphaFoldDB" id="A0A645J0W1"/>
<organism evidence="1">
    <name type="scientific">bioreactor metagenome</name>
    <dbReference type="NCBI Taxonomy" id="1076179"/>
    <lineage>
        <taxon>unclassified sequences</taxon>
        <taxon>metagenomes</taxon>
        <taxon>ecological metagenomes</taxon>
    </lineage>
</organism>
<comment type="caution">
    <text evidence="1">The sequence shown here is derived from an EMBL/GenBank/DDBJ whole genome shotgun (WGS) entry which is preliminary data.</text>
</comment>
<gene>
    <name evidence="1" type="ORF">SDC9_204492</name>
</gene>
<protein>
    <submittedName>
        <fullName evidence="1">Uncharacterized protein</fullName>
    </submittedName>
</protein>
<reference evidence="1" key="1">
    <citation type="submission" date="2019-08" db="EMBL/GenBank/DDBJ databases">
        <authorList>
            <person name="Kucharzyk K."/>
            <person name="Murdoch R.W."/>
            <person name="Higgins S."/>
            <person name="Loffler F."/>
        </authorList>
    </citation>
    <scope>NUCLEOTIDE SEQUENCE</scope>
</reference>
<accession>A0A645J0W1</accession>
<name>A0A645J0W1_9ZZZZ</name>